<evidence type="ECO:0000256" key="8">
    <source>
        <dbReference type="SAM" id="MobiDB-lite"/>
    </source>
</evidence>
<feature type="site" description="Critical for specifying symmetric addition of methyl groups" evidence="7">
    <location>
        <position position="406"/>
    </location>
</feature>
<feature type="compositionally biased region" description="Low complexity" evidence="8">
    <location>
        <begin position="315"/>
        <end position="333"/>
    </location>
</feature>
<dbReference type="InterPro" id="IPR035248">
    <property type="entry name" value="PRMT5_C"/>
</dbReference>
<dbReference type="InterPro" id="IPR035247">
    <property type="entry name" value="PRMT5_TIM"/>
</dbReference>
<feature type="active site" description="Proton donor/acceptor" evidence="5">
    <location>
        <position position="533"/>
    </location>
</feature>
<dbReference type="EMBL" id="MU004237">
    <property type="protein sequence ID" value="KAF2667980.1"/>
    <property type="molecule type" value="Genomic_DNA"/>
</dbReference>
<dbReference type="InterPro" id="IPR029063">
    <property type="entry name" value="SAM-dependent_MTases_sf"/>
</dbReference>
<dbReference type="OrthoDB" id="1368803at2759"/>
<feature type="binding site" evidence="6">
    <location>
        <begin position="412"/>
        <end position="413"/>
    </location>
    <ligand>
        <name>S-adenosyl-L-methionine</name>
        <dbReference type="ChEBI" id="CHEBI:59789"/>
    </ligand>
</feature>
<gene>
    <name evidence="12" type="ORF">BT63DRAFT_403537</name>
</gene>
<dbReference type="PROSITE" id="PS51678">
    <property type="entry name" value="SAM_MT_PRMT"/>
    <property type="match status" value="1"/>
</dbReference>
<dbReference type="Proteomes" id="UP000799302">
    <property type="component" value="Unassembled WGS sequence"/>
</dbReference>
<keyword evidence="13" id="KW-1185">Reference proteome</keyword>
<feature type="binding site" evidence="6">
    <location>
        <begin position="501"/>
        <end position="502"/>
    </location>
    <ligand>
        <name>S-adenosyl-L-methionine</name>
        <dbReference type="ChEBI" id="CHEBI:59789"/>
    </ligand>
</feature>
<dbReference type="PANTHER" id="PTHR10738">
    <property type="entry name" value="PROTEIN ARGININE N-METHYLTRANSFERASE 5"/>
    <property type="match status" value="1"/>
</dbReference>
<dbReference type="FunFam" id="3.40.50.150:FF:000149">
    <property type="entry name" value="Protein arginine N-methyltransferase"/>
    <property type="match status" value="1"/>
</dbReference>
<keyword evidence="2 4" id="KW-0808">Transferase</keyword>
<organism evidence="12 13">
    <name type="scientific">Microthyrium microscopicum</name>
    <dbReference type="NCBI Taxonomy" id="703497"/>
    <lineage>
        <taxon>Eukaryota</taxon>
        <taxon>Fungi</taxon>
        <taxon>Dikarya</taxon>
        <taxon>Ascomycota</taxon>
        <taxon>Pezizomycotina</taxon>
        <taxon>Dothideomycetes</taxon>
        <taxon>Dothideomycetes incertae sedis</taxon>
        <taxon>Microthyriales</taxon>
        <taxon>Microthyriaceae</taxon>
        <taxon>Microthyrium</taxon>
    </lineage>
</organism>
<dbReference type="PIRSF" id="PIRSF015894">
    <property type="entry name" value="Skb1_MeTrfase"/>
    <property type="match status" value="1"/>
</dbReference>
<keyword evidence="3 4" id="KW-0949">S-adenosyl-L-methionine</keyword>
<feature type="binding site" evidence="6">
    <location>
        <position position="474"/>
    </location>
    <ligand>
        <name>S-adenosyl-L-methionine</name>
        <dbReference type="ChEBI" id="CHEBI:59789"/>
    </ligand>
</feature>
<evidence type="ECO:0000256" key="2">
    <source>
        <dbReference type="ARBA" id="ARBA00022679"/>
    </source>
</evidence>
<dbReference type="Gene3D" id="3.40.50.150">
    <property type="entry name" value="Vaccinia Virus protein VP39"/>
    <property type="match status" value="1"/>
</dbReference>
<comment type="similarity">
    <text evidence="4">Belongs to the class I-like SAM-binding methyltransferase superfamily.</text>
</comment>
<feature type="domain" description="PRMT5 arginine-N-methyltransferase" evidence="9">
    <location>
        <begin position="379"/>
        <end position="553"/>
    </location>
</feature>
<feature type="domain" description="PRMT5 TIM barrel" evidence="10">
    <location>
        <begin position="45"/>
        <end position="327"/>
    </location>
</feature>
<dbReference type="CDD" id="cd02440">
    <property type="entry name" value="AdoMet_MTases"/>
    <property type="match status" value="1"/>
</dbReference>
<evidence type="ECO:0000256" key="4">
    <source>
        <dbReference type="PIRNR" id="PIRNR015894"/>
    </source>
</evidence>
<dbReference type="GO" id="GO:0005829">
    <property type="term" value="C:cytosol"/>
    <property type="evidence" value="ECO:0007669"/>
    <property type="project" value="TreeGrafter"/>
</dbReference>
<feature type="region of interest" description="Disordered" evidence="8">
    <location>
        <begin position="315"/>
        <end position="336"/>
    </location>
</feature>
<dbReference type="InterPro" id="IPR007857">
    <property type="entry name" value="Arg_MeTrfase_PRMT5"/>
</dbReference>
<dbReference type="PANTHER" id="PTHR10738:SF0">
    <property type="entry name" value="PROTEIN ARGININE N-METHYLTRANSFERASE 5"/>
    <property type="match status" value="1"/>
</dbReference>
<evidence type="ECO:0000259" key="10">
    <source>
        <dbReference type="Pfam" id="PF17285"/>
    </source>
</evidence>
<dbReference type="Pfam" id="PF05185">
    <property type="entry name" value="PRMT5"/>
    <property type="match status" value="1"/>
</dbReference>
<dbReference type="GO" id="GO:0005634">
    <property type="term" value="C:nucleus"/>
    <property type="evidence" value="ECO:0007669"/>
    <property type="project" value="TreeGrafter"/>
</dbReference>
<evidence type="ECO:0000313" key="13">
    <source>
        <dbReference type="Proteomes" id="UP000799302"/>
    </source>
</evidence>
<dbReference type="GO" id="GO:0032259">
    <property type="term" value="P:methylation"/>
    <property type="evidence" value="ECO:0007669"/>
    <property type="project" value="UniProtKB-KW"/>
</dbReference>
<dbReference type="InterPro" id="IPR025799">
    <property type="entry name" value="Arg_MeTrfase"/>
</dbReference>
<dbReference type="Gene3D" id="3.20.20.150">
    <property type="entry name" value="Divalent-metal-dependent TIM barrel enzymes"/>
    <property type="match status" value="1"/>
</dbReference>
<dbReference type="Pfam" id="PF17286">
    <property type="entry name" value="PRMT5_C"/>
    <property type="match status" value="1"/>
</dbReference>
<feature type="binding site" evidence="6">
    <location>
        <position position="403"/>
    </location>
    <ligand>
        <name>S-adenosyl-L-methionine</name>
        <dbReference type="ChEBI" id="CHEBI:59789"/>
    </ligand>
</feature>
<protein>
    <recommendedName>
        <fullName evidence="4">Protein arginine N-methyltransferase</fullName>
    </recommendedName>
</protein>
<feature type="domain" description="PRMT5 oligomerisation" evidence="11">
    <location>
        <begin position="556"/>
        <end position="821"/>
    </location>
</feature>
<keyword evidence="1 4" id="KW-0489">Methyltransferase</keyword>
<feature type="region of interest" description="Disordered" evidence="8">
    <location>
        <begin position="713"/>
        <end position="732"/>
    </location>
</feature>
<evidence type="ECO:0000256" key="1">
    <source>
        <dbReference type="ARBA" id="ARBA00022603"/>
    </source>
</evidence>
<dbReference type="InterPro" id="IPR035075">
    <property type="entry name" value="PRMT5"/>
</dbReference>
<proteinExistence type="inferred from homology"/>
<dbReference type="SUPFAM" id="SSF53335">
    <property type="entry name" value="S-adenosyl-L-methionine-dependent methyltransferases"/>
    <property type="match status" value="1"/>
</dbReference>
<evidence type="ECO:0000256" key="3">
    <source>
        <dbReference type="ARBA" id="ARBA00022691"/>
    </source>
</evidence>
<evidence type="ECO:0000259" key="11">
    <source>
        <dbReference type="Pfam" id="PF17286"/>
    </source>
</evidence>
<dbReference type="AlphaFoldDB" id="A0A6A6U7P3"/>
<dbReference type="Pfam" id="PF17285">
    <property type="entry name" value="PRMT5_TIM"/>
    <property type="match status" value="1"/>
</dbReference>
<feature type="active site" description="Proton donor/acceptor" evidence="5">
    <location>
        <position position="524"/>
    </location>
</feature>
<evidence type="ECO:0000256" key="7">
    <source>
        <dbReference type="PIRSR" id="PIRSR015894-3"/>
    </source>
</evidence>
<dbReference type="Gene3D" id="2.70.160.11">
    <property type="entry name" value="Hnrnp arginine n-methyltransferase1"/>
    <property type="match status" value="1"/>
</dbReference>
<dbReference type="GO" id="GO:0016274">
    <property type="term" value="F:protein-arginine N-methyltransferase activity"/>
    <property type="evidence" value="ECO:0007669"/>
    <property type="project" value="InterPro"/>
</dbReference>
<reference evidence="12" key="1">
    <citation type="journal article" date="2020" name="Stud. Mycol.">
        <title>101 Dothideomycetes genomes: a test case for predicting lifestyles and emergence of pathogens.</title>
        <authorList>
            <person name="Haridas S."/>
            <person name="Albert R."/>
            <person name="Binder M."/>
            <person name="Bloem J."/>
            <person name="Labutti K."/>
            <person name="Salamov A."/>
            <person name="Andreopoulos B."/>
            <person name="Baker S."/>
            <person name="Barry K."/>
            <person name="Bills G."/>
            <person name="Bluhm B."/>
            <person name="Cannon C."/>
            <person name="Castanera R."/>
            <person name="Culley D."/>
            <person name="Daum C."/>
            <person name="Ezra D."/>
            <person name="Gonzalez J."/>
            <person name="Henrissat B."/>
            <person name="Kuo A."/>
            <person name="Liang C."/>
            <person name="Lipzen A."/>
            <person name="Lutzoni F."/>
            <person name="Magnuson J."/>
            <person name="Mondo S."/>
            <person name="Nolan M."/>
            <person name="Ohm R."/>
            <person name="Pangilinan J."/>
            <person name="Park H.-J."/>
            <person name="Ramirez L."/>
            <person name="Alfaro M."/>
            <person name="Sun H."/>
            <person name="Tritt A."/>
            <person name="Yoshinaga Y."/>
            <person name="Zwiers L.-H."/>
            <person name="Turgeon B."/>
            <person name="Goodwin S."/>
            <person name="Spatafora J."/>
            <person name="Crous P."/>
            <person name="Grigoriev I."/>
        </authorList>
    </citation>
    <scope>NUCLEOTIDE SEQUENCE</scope>
    <source>
        <strain evidence="12">CBS 115976</strain>
    </source>
</reference>
<evidence type="ECO:0000256" key="5">
    <source>
        <dbReference type="PIRSR" id="PIRSR015894-1"/>
    </source>
</evidence>
<evidence type="ECO:0000256" key="6">
    <source>
        <dbReference type="PIRSR" id="PIRSR015894-2"/>
    </source>
</evidence>
<name>A0A6A6U7P3_9PEZI</name>
<evidence type="ECO:0000313" key="12">
    <source>
        <dbReference type="EMBL" id="KAF2667980.1"/>
    </source>
</evidence>
<accession>A0A6A6U7P3</accession>
<evidence type="ECO:0000259" key="9">
    <source>
        <dbReference type="Pfam" id="PF05185"/>
    </source>
</evidence>
<sequence length="823" mass="90534">MATPPQTEAPAAMWYIGLHDTHHGGNSSHQDDKLAEASTHANDLGYNMNTFPITTARFRSHIQEIVDTHYHTEKYSLESTEPNPIVAALTPEDSILVPSANTSQLLAVSSSWIDLASADPLVADISRQVFGLEIAYASFCGISQVLTPGPLLPDGTISMSGLSQYARAIYEALSVSAYLHIHVVLPFSPVKSSGSTLFSSLAGSSDVHLSRSAAQRHPESVEKQGSFTAWEAWEFIRTFCKYSPRISVALVVPKSIPSFSIQARWVAEPVSTLIMPKSSFILNKHKQPVLQKPQQTLLTRFMRLRHTPWILLDESSNVSGNNSPNSSYSSASNLEPTPAEAAASNAGLFHSISSDPAPRLSYLRVLQRRDTFRPPMDVFGAGYQDVLQMPLQPLADNLESVTYEVFEKDPIKYEWYERAVAFALHDWIDAKHPGSCPDGRIVIAVAGSGRGPLVSRAIAAAKAVGIPVDVWAVEKNPNAYVLLQRYARERWNNQVTVVKSDMRSWKGPQHPDGTSYGVDILVSELLGSFGDNELSPECLDGVQHVLSKNGISIPSSYTAFLTPIASPRLHADLVSKARGSSDAKTIFNVPYVVMLHQYDFLSWNTRAQQPGQQNIQAQEDTTTTTEPALSLKTPTILPTWSFNHPIPPSILSQSALRRSGSAQGGGGGPTGGDGANVHNNRFCRLVFPCPKRGVCHGFAGYFETTLFKSEKSAEDRYGDGYTGDSDDEEWEEGDGLVELSTNPLTMDRMSKDMISWFPIYFPLRDPVTFPDHSELVISMWRQTDDRKVWYEWLVESFTTVGEGNVVRLGATELHSSKESGCLM</sequence>
<dbReference type="GO" id="GO:0006355">
    <property type="term" value="P:regulation of DNA-templated transcription"/>
    <property type="evidence" value="ECO:0007669"/>
    <property type="project" value="TreeGrafter"/>
</dbReference>